<dbReference type="EMBL" id="QSRD01000009">
    <property type="protein sequence ID" value="RGL04800.1"/>
    <property type="molecule type" value="Genomic_DNA"/>
</dbReference>
<dbReference type="AlphaFoldDB" id="A0A3E4QM61"/>
<accession>A0A3E4QM61</accession>
<comment type="caution">
    <text evidence="1">The sequence shown here is derived from an EMBL/GenBank/DDBJ whole genome shotgun (WGS) entry which is preliminary data.</text>
</comment>
<name>A0A3E4QM61_9BACT</name>
<dbReference type="Proteomes" id="UP000260835">
    <property type="component" value="Unassembled WGS sequence"/>
</dbReference>
<proteinExistence type="predicted"/>
<sequence>MGYKTLSMSSDREHCSTHFFFFPSSILSKVETKSYTAKDVSEFRKAEDPIFTSLSENGILKAKDGSSISPVFDIFVSEKSKTYGIVSIPVGKYIVFAVSKDIDFPTRSEAGLKYCIKEVEIKERPSELILSPTFPTTYSMYGLIPWVEIDEKFSYNWK</sequence>
<reference evidence="1 2" key="1">
    <citation type="submission" date="2018-08" db="EMBL/GenBank/DDBJ databases">
        <title>A genome reference for cultivated species of the human gut microbiota.</title>
        <authorList>
            <person name="Zou Y."/>
            <person name="Xue W."/>
            <person name="Luo G."/>
        </authorList>
    </citation>
    <scope>NUCLEOTIDE SEQUENCE [LARGE SCALE GENOMIC DNA]</scope>
    <source>
        <strain evidence="1 2">TF09-12</strain>
    </source>
</reference>
<gene>
    <name evidence="1" type="ORF">DXC89_02310</name>
</gene>
<evidence type="ECO:0000313" key="1">
    <source>
        <dbReference type="EMBL" id="RGL04800.1"/>
    </source>
</evidence>
<protein>
    <submittedName>
        <fullName evidence="1">Uncharacterized protein</fullName>
    </submittedName>
</protein>
<organism evidence="1 2">
    <name type="scientific">Prevotella disiens</name>
    <dbReference type="NCBI Taxonomy" id="28130"/>
    <lineage>
        <taxon>Bacteria</taxon>
        <taxon>Pseudomonadati</taxon>
        <taxon>Bacteroidota</taxon>
        <taxon>Bacteroidia</taxon>
        <taxon>Bacteroidales</taxon>
        <taxon>Prevotellaceae</taxon>
        <taxon>Prevotella</taxon>
    </lineage>
</organism>
<evidence type="ECO:0000313" key="2">
    <source>
        <dbReference type="Proteomes" id="UP000260835"/>
    </source>
</evidence>